<organism evidence="2 3">
    <name type="scientific">Dioszegia hungarica</name>
    <dbReference type="NCBI Taxonomy" id="4972"/>
    <lineage>
        <taxon>Eukaryota</taxon>
        <taxon>Fungi</taxon>
        <taxon>Dikarya</taxon>
        <taxon>Basidiomycota</taxon>
        <taxon>Agaricomycotina</taxon>
        <taxon>Tremellomycetes</taxon>
        <taxon>Tremellales</taxon>
        <taxon>Bulleribasidiaceae</taxon>
        <taxon>Dioszegia</taxon>
    </lineage>
</organism>
<name>A0AA38LU05_9TREE</name>
<protein>
    <submittedName>
        <fullName evidence="2">Uncharacterized protein</fullName>
    </submittedName>
</protein>
<keyword evidence="3" id="KW-1185">Reference proteome</keyword>
<accession>A0AA38LU05</accession>
<feature type="compositionally biased region" description="Low complexity" evidence="1">
    <location>
        <begin position="74"/>
        <end position="87"/>
    </location>
</feature>
<evidence type="ECO:0000313" key="3">
    <source>
        <dbReference type="Proteomes" id="UP001164286"/>
    </source>
</evidence>
<gene>
    <name evidence="2" type="ORF">MKK02DRAFT_39250</name>
</gene>
<feature type="region of interest" description="Disordered" evidence="1">
    <location>
        <begin position="48"/>
        <end position="167"/>
    </location>
</feature>
<dbReference type="GeneID" id="77729712"/>
<comment type="caution">
    <text evidence="2">The sequence shown here is derived from an EMBL/GenBank/DDBJ whole genome shotgun (WGS) entry which is preliminary data.</text>
</comment>
<dbReference type="RefSeq" id="XP_052943048.1">
    <property type="nucleotide sequence ID" value="XM_053090507.1"/>
</dbReference>
<sequence>MDRPDRSPTSQALTDRPTPHSIAQPPQGDITLSPGTERYYQAAQRMITLETRFPHPSATASPPPALGSLNQYGSPSSSRPSPASLPSKAKRWVRGPARRAPPSTPDSESWVDVDHGGAAEVADEVDKAQPLSSTHTSHSLHRRRNHSESSSSTSRCSTPCPTSPISTSTSVLLLHGEQGEIAGSAEDTMEKYTKMGGGEEAPRRPEEEPDEALRRTLVGIGAQLGQEVTLGYEIRNFRWEHW</sequence>
<evidence type="ECO:0000313" key="2">
    <source>
        <dbReference type="EMBL" id="KAI9633271.1"/>
    </source>
</evidence>
<feature type="compositionally biased region" description="Basic residues" evidence="1">
    <location>
        <begin position="88"/>
        <end position="97"/>
    </location>
</feature>
<dbReference type="EMBL" id="JAKWFO010000011">
    <property type="protein sequence ID" value="KAI9633271.1"/>
    <property type="molecule type" value="Genomic_DNA"/>
</dbReference>
<reference evidence="2" key="1">
    <citation type="journal article" date="2022" name="G3 (Bethesda)">
        <title>High quality genome of the basidiomycete yeast Dioszegia hungarica PDD-24b-2 isolated from cloud water.</title>
        <authorList>
            <person name="Jarrige D."/>
            <person name="Haridas S."/>
            <person name="Bleykasten-Grosshans C."/>
            <person name="Joly M."/>
            <person name="Nadalig T."/>
            <person name="Sancelme M."/>
            <person name="Vuilleumier S."/>
            <person name="Grigoriev I.V."/>
            <person name="Amato P."/>
            <person name="Bringel F."/>
        </authorList>
    </citation>
    <scope>NUCLEOTIDE SEQUENCE</scope>
    <source>
        <strain evidence="2">PDD-24b-2</strain>
    </source>
</reference>
<dbReference type="Proteomes" id="UP001164286">
    <property type="component" value="Unassembled WGS sequence"/>
</dbReference>
<feature type="compositionally biased region" description="Basic and acidic residues" evidence="1">
    <location>
        <begin position="200"/>
        <end position="211"/>
    </location>
</feature>
<evidence type="ECO:0000256" key="1">
    <source>
        <dbReference type="SAM" id="MobiDB-lite"/>
    </source>
</evidence>
<proteinExistence type="predicted"/>
<feature type="compositionally biased region" description="Low complexity" evidence="1">
    <location>
        <begin position="148"/>
        <end position="167"/>
    </location>
</feature>
<feature type="region of interest" description="Disordered" evidence="1">
    <location>
        <begin position="179"/>
        <end position="211"/>
    </location>
</feature>
<feature type="region of interest" description="Disordered" evidence="1">
    <location>
        <begin position="1"/>
        <end position="34"/>
    </location>
</feature>
<dbReference type="AlphaFoldDB" id="A0AA38LU05"/>